<keyword evidence="3" id="KW-1185">Reference proteome</keyword>
<feature type="chain" id="PRO_5042030856" description="DUF2946 domain-containing protein" evidence="1">
    <location>
        <begin position="20"/>
        <end position="116"/>
    </location>
</feature>
<dbReference type="EMBL" id="JAOYFC010000001">
    <property type="protein sequence ID" value="MCV6823420.1"/>
    <property type="molecule type" value="Genomic_DNA"/>
</dbReference>
<dbReference type="AlphaFoldDB" id="A0AAE3IWH3"/>
<protein>
    <recommendedName>
        <fullName evidence="4">DUF2946 domain-containing protein</fullName>
    </recommendedName>
</protein>
<dbReference type="RefSeq" id="WP_263952266.1">
    <property type="nucleotide sequence ID" value="NZ_JAOYFC010000001.1"/>
</dbReference>
<organism evidence="2 3">
    <name type="scientific">Halocynthiibacter halioticoli</name>
    <dbReference type="NCBI Taxonomy" id="2986804"/>
    <lineage>
        <taxon>Bacteria</taxon>
        <taxon>Pseudomonadati</taxon>
        <taxon>Pseudomonadota</taxon>
        <taxon>Alphaproteobacteria</taxon>
        <taxon>Rhodobacterales</taxon>
        <taxon>Paracoccaceae</taxon>
        <taxon>Halocynthiibacter</taxon>
    </lineage>
</organism>
<evidence type="ECO:0008006" key="4">
    <source>
        <dbReference type="Google" id="ProtNLM"/>
    </source>
</evidence>
<feature type="signal peptide" evidence="1">
    <location>
        <begin position="1"/>
        <end position="19"/>
    </location>
</feature>
<sequence>MLLITTLALFIALANSGMAMGRSTSFIEICADGGTQLIALEADETEPNAECIHCSVCMLNASSPILDTAQHFDISFNTMPAQSVALNARDICVLKPALQHPSRAPPVQPFKRDFHA</sequence>
<keyword evidence="1" id="KW-0732">Signal</keyword>
<comment type="caution">
    <text evidence="2">The sequence shown here is derived from an EMBL/GenBank/DDBJ whole genome shotgun (WGS) entry which is preliminary data.</text>
</comment>
<evidence type="ECO:0000256" key="1">
    <source>
        <dbReference type="SAM" id="SignalP"/>
    </source>
</evidence>
<gene>
    <name evidence="2" type="ORF">OH136_02530</name>
</gene>
<evidence type="ECO:0000313" key="2">
    <source>
        <dbReference type="EMBL" id="MCV6823420.1"/>
    </source>
</evidence>
<proteinExistence type="predicted"/>
<evidence type="ECO:0000313" key="3">
    <source>
        <dbReference type="Proteomes" id="UP001208041"/>
    </source>
</evidence>
<dbReference type="Proteomes" id="UP001208041">
    <property type="component" value="Unassembled WGS sequence"/>
</dbReference>
<accession>A0AAE3IWH3</accession>
<name>A0AAE3IWH3_9RHOB</name>
<reference evidence="2" key="1">
    <citation type="submission" date="2022-10" db="EMBL/GenBank/DDBJ databases">
        <authorList>
            <person name="Yue Y."/>
        </authorList>
    </citation>
    <scope>NUCLEOTIDE SEQUENCE</scope>
    <source>
        <strain evidence="2">Z654</strain>
    </source>
</reference>